<gene>
    <name evidence="2" type="ORF">RRG08_006737</name>
</gene>
<dbReference type="Proteomes" id="UP001283361">
    <property type="component" value="Unassembled WGS sequence"/>
</dbReference>
<feature type="compositionally biased region" description="Polar residues" evidence="1">
    <location>
        <begin position="71"/>
        <end position="83"/>
    </location>
</feature>
<protein>
    <submittedName>
        <fullName evidence="2">Uncharacterized protein</fullName>
    </submittedName>
</protein>
<comment type="caution">
    <text evidence="2">The sequence shown here is derived from an EMBL/GenBank/DDBJ whole genome shotgun (WGS) entry which is preliminary data.</text>
</comment>
<evidence type="ECO:0000256" key="1">
    <source>
        <dbReference type="SAM" id="MobiDB-lite"/>
    </source>
</evidence>
<accession>A0AAE1AEF0</accession>
<name>A0AAE1AEF0_9GAST</name>
<dbReference type="EMBL" id="JAWDGP010001970">
    <property type="protein sequence ID" value="KAK3786394.1"/>
    <property type="molecule type" value="Genomic_DNA"/>
</dbReference>
<evidence type="ECO:0000313" key="3">
    <source>
        <dbReference type="Proteomes" id="UP001283361"/>
    </source>
</evidence>
<feature type="region of interest" description="Disordered" evidence="1">
    <location>
        <begin position="71"/>
        <end position="90"/>
    </location>
</feature>
<evidence type="ECO:0000313" key="2">
    <source>
        <dbReference type="EMBL" id="KAK3786394.1"/>
    </source>
</evidence>
<dbReference type="AlphaFoldDB" id="A0AAE1AEF0"/>
<organism evidence="2 3">
    <name type="scientific">Elysia crispata</name>
    <name type="common">lettuce slug</name>
    <dbReference type="NCBI Taxonomy" id="231223"/>
    <lineage>
        <taxon>Eukaryota</taxon>
        <taxon>Metazoa</taxon>
        <taxon>Spiralia</taxon>
        <taxon>Lophotrochozoa</taxon>
        <taxon>Mollusca</taxon>
        <taxon>Gastropoda</taxon>
        <taxon>Heterobranchia</taxon>
        <taxon>Euthyneura</taxon>
        <taxon>Panpulmonata</taxon>
        <taxon>Sacoglossa</taxon>
        <taxon>Placobranchoidea</taxon>
        <taxon>Plakobranchidae</taxon>
        <taxon>Elysia</taxon>
    </lineage>
</organism>
<keyword evidence="3" id="KW-1185">Reference proteome</keyword>
<reference evidence="2" key="1">
    <citation type="journal article" date="2023" name="G3 (Bethesda)">
        <title>A reference genome for the long-term kleptoplast-retaining sea slug Elysia crispata morphotype clarki.</title>
        <authorList>
            <person name="Eastman K.E."/>
            <person name="Pendleton A.L."/>
            <person name="Shaikh M.A."/>
            <person name="Suttiyut T."/>
            <person name="Ogas R."/>
            <person name="Tomko P."/>
            <person name="Gavelis G."/>
            <person name="Widhalm J.R."/>
            <person name="Wisecaver J.H."/>
        </authorList>
    </citation>
    <scope>NUCLEOTIDE SEQUENCE</scope>
    <source>
        <strain evidence="2">ECLA1</strain>
    </source>
</reference>
<proteinExistence type="predicted"/>
<sequence length="90" mass="9915">MGKNKKSRVVATMTYIAILRPRHCVFSVSIPNLGSQGVCGRFSPPVITGFNRCVIISSTLKTLITRREGINQDTNPQDTNPGATRTFHHC</sequence>